<evidence type="ECO:0000256" key="2">
    <source>
        <dbReference type="ARBA" id="ARBA00022801"/>
    </source>
</evidence>
<dbReference type="AlphaFoldDB" id="A0A559MEI1"/>
<feature type="signal peptide" evidence="3">
    <location>
        <begin position="1"/>
        <end position="16"/>
    </location>
</feature>
<dbReference type="PROSITE" id="PS00122">
    <property type="entry name" value="CARBOXYLESTERASE_B_1"/>
    <property type="match status" value="1"/>
</dbReference>
<dbReference type="EC" id="3.1.1.-" evidence="3"/>
<dbReference type="InterPro" id="IPR019826">
    <property type="entry name" value="Carboxylesterase_B_AS"/>
</dbReference>
<dbReference type="EMBL" id="QGML01000566">
    <property type="protein sequence ID" value="TVY91374.1"/>
    <property type="molecule type" value="Genomic_DNA"/>
</dbReference>
<accession>A0A559MEI1</accession>
<dbReference type="PROSITE" id="PS00941">
    <property type="entry name" value="CARBOXYLESTERASE_B_2"/>
    <property type="match status" value="1"/>
</dbReference>
<dbReference type="InterPro" id="IPR002018">
    <property type="entry name" value="CarbesteraseB"/>
</dbReference>
<dbReference type="Proteomes" id="UP000315522">
    <property type="component" value="Unassembled WGS sequence"/>
</dbReference>
<evidence type="ECO:0000313" key="6">
    <source>
        <dbReference type="Proteomes" id="UP000315522"/>
    </source>
</evidence>
<dbReference type="InterPro" id="IPR050309">
    <property type="entry name" value="Type-B_Carboxylest/Lipase"/>
</dbReference>
<feature type="domain" description="Carboxylesterase type B" evidence="4">
    <location>
        <begin position="42"/>
        <end position="462"/>
    </location>
</feature>
<evidence type="ECO:0000256" key="3">
    <source>
        <dbReference type="RuleBase" id="RU361235"/>
    </source>
</evidence>
<dbReference type="InterPro" id="IPR029058">
    <property type="entry name" value="AB_hydrolase_fold"/>
</dbReference>
<dbReference type="SUPFAM" id="SSF53474">
    <property type="entry name" value="alpha/beta-Hydrolases"/>
    <property type="match status" value="1"/>
</dbReference>
<dbReference type="Pfam" id="PF00135">
    <property type="entry name" value="COesterase"/>
    <property type="match status" value="1"/>
</dbReference>
<sequence>MFYIAAIAAYFSVVTAVLQSRTNSTLPVVDLGYELHRAANVNSTSSVPYYNFTNIRFGQPPVGTLRFNPPVAASEQHSKVITDGTEAIRTCPQATPAWELEAAEFLGAYLSGGNLTAYTNKPWNTTSGNQTIPTPGPGEIEDCLFLDVFTPTKVFDLAQNHTYGSGAPVLVWIYGGGYTAGSKSLFGSPASLIARSTQDGADDGVIFVELNYRLGVFGWLTGNNDITANAGLLDQRLALEWVHNNIYKFGGDPNRVTVMGESAGAGSIMHHIASPPNYTQRFQRAIPQSPAFIPFLPSQGKPMFDSILKVASTLTGKNVSSASDLRALPFNTLYAVNAVAVGTSPYGTFTFGPVVDNSYVPDIPLRRLAAGLYHQDITVMVGHNADEGLLFAPPYLQGNAEWYTEFKLLFPTMSNQSITYVTEDLYPEAYNGQPYNTTYGRTAQAISDYLVGCNAHLLASIPGSFGYYFSVPPAIHGEDIAYTFFNGDTSTSDEGLTVQAPIATAFQEIIGTFVAAGGAGLIEEGILPYGENFTVTNIGVTNFKGQIRDPAARAAHCNFWTAAPYDT</sequence>
<comment type="caution">
    <text evidence="5">The sequence shown here is derived from an EMBL/GenBank/DDBJ whole genome shotgun (WGS) entry which is preliminary data.</text>
</comment>
<feature type="chain" id="PRO_5022272978" description="Carboxylic ester hydrolase" evidence="3">
    <location>
        <begin position="17"/>
        <end position="567"/>
    </location>
</feature>
<dbReference type="Gene3D" id="3.40.50.1820">
    <property type="entry name" value="alpha/beta hydrolase"/>
    <property type="match status" value="1"/>
</dbReference>
<keyword evidence="3" id="KW-0732">Signal</keyword>
<dbReference type="GO" id="GO:0016787">
    <property type="term" value="F:hydrolase activity"/>
    <property type="evidence" value="ECO:0007669"/>
    <property type="project" value="UniProtKB-KW"/>
</dbReference>
<keyword evidence="2 3" id="KW-0378">Hydrolase</keyword>
<dbReference type="PANTHER" id="PTHR11559">
    <property type="entry name" value="CARBOXYLESTERASE"/>
    <property type="match status" value="1"/>
</dbReference>
<comment type="similarity">
    <text evidence="1 3">Belongs to the type-B carboxylesterase/lipase family.</text>
</comment>
<reference evidence="5 6" key="1">
    <citation type="submission" date="2018-05" db="EMBL/GenBank/DDBJ databases">
        <title>Genome sequencing and assembly of the regulated plant pathogen Lachnellula willkommii and related sister species for the development of diagnostic species identification markers.</title>
        <authorList>
            <person name="Giroux E."/>
            <person name="Bilodeau G."/>
        </authorList>
    </citation>
    <scope>NUCLEOTIDE SEQUENCE [LARGE SCALE GENOMIC DNA]</scope>
    <source>
        <strain evidence="5 6">CBS 172.35</strain>
    </source>
</reference>
<proteinExistence type="inferred from homology"/>
<evidence type="ECO:0000259" key="4">
    <source>
        <dbReference type="Pfam" id="PF00135"/>
    </source>
</evidence>
<gene>
    <name evidence="5" type="primary">patB_3</name>
    <name evidence="5" type="ORF">LAWI1_G005830</name>
</gene>
<keyword evidence="6" id="KW-1185">Reference proteome</keyword>
<evidence type="ECO:0000313" key="5">
    <source>
        <dbReference type="EMBL" id="TVY91374.1"/>
    </source>
</evidence>
<name>A0A559MEI1_9HELO</name>
<organism evidence="5 6">
    <name type="scientific">Lachnellula willkommii</name>
    <dbReference type="NCBI Taxonomy" id="215461"/>
    <lineage>
        <taxon>Eukaryota</taxon>
        <taxon>Fungi</taxon>
        <taxon>Dikarya</taxon>
        <taxon>Ascomycota</taxon>
        <taxon>Pezizomycotina</taxon>
        <taxon>Leotiomycetes</taxon>
        <taxon>Helotiales</taxon>
        <taxon>Lachnaceae</taxon>
        <taxon>Lachnellula</taxon>
    </lineage>
</organism>
<dbReference type="InterPro" id="IPR019819">
    <property type="entry name" value="Carboxylesterase_B_CS"/>
</dbReference>
<evidence type="ECO:0000256" key="1">
    <source>
        <dbReference type="ARBA" id="ARBA00005964"/>
    </source>
</evidence>
<protein>
    <recommendedName>
        <fullName evidence="3">Carboxylic ester hydrolase</fullName>
        <ecNumber evidence="3">3.1.1.-</ecNumber>
    </recommendedName>
</protein>